<name>A0ACC2D8P0_DIPCM</name>
<reference evidence="2" key="1">
    <citation type="journal article" date="2024" name="Proc. Natl. Acad. Sci. U.S.A.">
        <title>Extraordinary preservation of gene collinearity over three hundred million years revealed in homosporous lycophytes.</title>
        <authorList>
            <person name="Li C."/>
            <person name="Wickell D."/>
            <person name="Kuo L.Y."/>
            <person name="Chen X."/>
            <person name="Nie B."/>
            <person name="Liao X."/>
            <person name="Peng D."/>
            <person name="Ji J."/>
            <person name="Jenkins J."/>
            <person name="Williams M."/>
            <person name="Shu S."/>
            <person name="Plott C."/>
            <person name="Barry K."/>
            <person name="Rajasekar S."/>
            <person name="Grimwood J."/>
            <person name="Han X."/>
            <person name="Sun S."/>
            <person name="Hou Z."/>
            <person name="He W."/>
            <person name="Dai G."/>
            <person name="Sun C."/>
            <person name="Schmutz J."/>
            <person name="Leebens-Mack J.H."/>
            <person name="Li F.W."/>
            <person name="Wang L."/>
        </authorList>
    </citation>
    <scope>NUCLEOTIDE SEQUENCE [LARGE SCALE GENOMIC DNA]</scope>
    <source>
        <strain evidence="2">cv. PW_Plant_1</strain>
    </source>
</reference>
<evidence type="ECO:0000313" key="1">
    <source>
        <dbReference type="EMBL" id="KAJ7550307.1"/>
    </source>
</evidence>
<sequence length="535" mass="58991">MIHSKMGESSPLELQPPPTHVVVFAFHAQGHIIPAFNFSKQLASKGLFISFVCAEHRMPGVRKIHESQGSSSNIRLAALPERVPAGKLGVDQGLESFEYLVDIAETMEHDFELLMLDLLATQQSCSSPGAPICIISDLFLGWTQYVADKLKLPRYVFYPSPAAALCVAMYLPNLIAQGLIPIKSSESTKERESDLISIPGIPPISPSDMPNALKESCPIRRRDFAMRNHLLLHKSSGILLNTFYELEQRSIEALQSDILNPNKVPIYPAGPILPEEIFGDNILHARPEIVVSGVEKECLLWLNTRLPSSVLYISFGSIAVLSASQIREFALGLENSEQAFLWVLRPPPATDPTQSSIAAILPEGFQSRTQGRGLILSVWAPQLLILSHPSTGGFLTHCGWNSTLESICNCVPMLPFPQFAEQQIICNMLVNELKVGVELKKGADGLAKSSEIEKVVRYVMRSEEGGKMKARAGAMRKAAKTALLETGSSYKNLEAFLHRRSKTRAANGQDEKLAALDYEVYKRILQTLITTQQPK</sequence>
<keyword evidence="2" id="KW-1185">Reference proteome</keyword>
<dbReference type="Proteomes" id="UP001162992">
    <property type="component" value="Chromosome 7"/>
</dbReference>
<protein>
    <submittedName>
        <fullName evidence="1">Uncharacterized protein</fullName>
    </submittedName>
</protein>
<dbReference type="EMBL" id="CM055098">
    <property type="protein sequence ID" value="KAJ7550307.1"/>
    <property type="molecule type" value="Genomic_DNA"/>
</dbReference>
<gene>
    <name evidence="1" type="ORF">O6H91_07G094200</name>
</gene>
<evidence type="ECO:0000313" key="2">
    <source>
        <dbReference type="Proteomes" id="UP001162992"/>
    </source>
</evidence>
<organism evidence="1 2">
    <name type="scientific">Diphasiastrum complanatum</name>
    <name type="common">Issler's clubmoss</name>
    <name type="synonym">Lycopodium complanatum</name>
    <dbReference type="NCBI Taxonomy" id="34168"/>
    <lineage>
        <taxon>Eukaryota</taxon>
        <taxon>Viridiplantae</taxon>
        <taxon>Streptophyta</taxon>
        <taxon>Embryophyta</taxon>
        <taxon>Tracheophyta</taxon>
        <taxon>Lycopodiopsida</taxon>
        <taxon>Lycopodiales</taxon>
        <taxon>Lycopodiaceae</taxon>
        <taxon>Lycopodioideae</taxon>
        <taxon>Diphasiastrum</taxon>
    </lineage>
</organism>
<comment type="caution">
    <text evidence="1">The sequence shown here is derived from an EMBL/GenBank/DDBJ whole genome shotgun (WGS) entry which is preliminary data.</text>
</comment>
<proteinExistence type="predicted"/>
<accession>A0ACC2D8P0</accession>